<name>A0A7W8ABE0_9ACTN</name>
<keyword evidence="3" id="KW-0645">Protease</keyword>
<dbReference type="SUPFAM" id="SSF56601">
    <property type="entry name" value="beta-lactamase/transpeptidase-like"/>
    <property type="match status" value="1"/>
</dbReference>
<proteinExistence type="predicted"/>
<keyword evidence="4" id="KW-1185">Reference proteome</keyword>
<dbReference type="InterPro" id="IPR050491">
    <property type="entry name" value="AmpC-like"/>
</dbReference>
<evidence type="ECO:0000313" key="4">
    <source>
        <dbReference type="Proteomes" id="UP000568380"/>
    </source>
</evidence>
<keyword evidence="3" id="KW-0121">Carboxypeptidase</keyword>
<dbReference type="GO" id="GO:0009002">
    <property type="term" value="F:serine-type D-Ala-D-Ala carboxypeptidase activity"/>
    <property type="evidence" value="ECO:0007669"/>
    <property type="project" value="UniProtKB-EC"/>
</dbReference>
<reference evidence="3 4" key="1">
    <citation type="submission" date="2020-08" db="EMBL/GenBank/DDBJ databases">
        <title>Genomic Encyclopedia of Type Strains, Phase IV (KMG-IV): sequencing the most valuable type-strain genomes for metagenomic binning, comparative biology and taxonomic classification.</title>
        <authorList>
            <person name="Goeker M."/>
        </authorList>
    </citation>
    <scope>NUCLEOTIDE SEQUENCE [LARGE SCALE GENOMIC DNA]</scope>
    <source>
        <strain evidence="3 4">DSM 45385</strain>
    </source>
</reference>
<evidence type="ECO:0000259" key="2">
    <source>
        <dbReference type="Pfam" id="PF00144"/>
    </source>
</evidence>
<keyword evidence="1" id="KW-0732">Signal</keyword>
<feature type="chain" id="PRO_5030697206" evidence="1">
    <location>
        <begin position="27"/>
        <end position="383"/>
    </location>
</feature>
<dbReference type="AlphaFoldDB" id="A0A7W8ABE0"/>
<dbReference type="RefSeq" id="WP_184971762.1">
    <property type="nucleotide sequence ID" value="NZ_JACHIN010000015.1"/>
</dbReference>
<dbReference type="EMBL" id="JACHIN010000015">
    <property type="protein sequence ID" value="MBB5083047.1"/>
    <property type="molecule type" value="Genomic_DNA"/>
</dbReference>
<dbReference type="PANTHER" id="PTHR46825">
    <property type="entry name" value="D-ALANYL-D-ALANINE-CARBOXYPEPTIDASE/ENDOPEPTIDASE AMPH"/>
    <property type="match status" value="1"/>
</dbReference>
<comment type="caution">
    <text evidence="3">The sequence shown here is derived from an EMBL/GenBank/DDBJ whole genome shotgun (WGS) entry which is preliminary data.</text>
</comment>
<dbReference type="PANTHER" id="PTHR46825:SF7">
    <property type="entry name" value="D-ALANYL-D-ALANINE CARBOXYPEPTIDASE"/>
    <property type="match status" value="1"/>
</dbReference>
<dbReference type="EC" id="3.4.16.4" evidence="3"/>
<dbReference type="Pfam" id="PF00144">
    <property type="entry name" value="Beta-lactamase"/>
    <property type="match status" value="1"/>
</dbReference>
<dbReference type="Gene3D" id="3.40.710.10">
    <property type="entry name" value="DD-peptidase/beta-lactamase superfamily"/>
    <property type="match status" value="1"/>
</dbReference>
<protein>
    <submittedName>
        <fullName evidence="3">D-alanyl-D-alanine carboxypeptidase</fullName>
        <ecNumber evidence="3">3.4.16.4</ecNumber>
    </submittedName>
</protein>
<accession>A0A7W8ABE0</accession>
<dbReference type="InterPro" id="IPR001466">
    <property type="entry name" value="Beta-lactam-related"/>
</dbReference>
<sequence length="383" mass="41146">MRPTYRAALFTAVTAAVLSVALPAGAGATARPGYGRADLQRDVDAIKEVGTIGVQARVTDRGEDLVATAGTAVHGTRRPVPANGYSRIASTTKTFVATVALQLVAEGRMSLDDTVEKLLPGVVRGNGNDGDKITLRMLLQHTSGLYDAYPGYGSIEEILEHRYDRFTEAEIVAKAVRHKPEFRPGAEWRYNNTGYLLISLIIEKATGRPWHKEVAARVSKPLGLSRTLWSGRSNEVPKPHARGYLVMPPAKPVDLTSKFDGDAAGGLISTTADTGRFLRALLGGKLLPAAQLAQMKKTVRAPAHEAVWPGARYGLGLSSRPLSCGGLYWHHGGDDYGYKTRTGVSADGRRSVVVFMSTQIGDERSLKQEKAAGDLIDRALCAS</sequence>
<feature type="domain" description="Beta-lactamase-related" evidence="2">
    <location>
        <begin position="48"/>
        <end position="363"/>
    </location>
</feature>
<evidence type="ECO:0000313" key="3">
    <source>
        <dbReference type="EMBL" id="MBB5083047.1"/>
    </source>
</evidence>
<organism evidence="3 4">
    <name type="scientific">Nonomuraea endophytica</name>
    <dbReference type="NCBI Taxonomy" id="714136"/>
    <lineage>
        <taxon>Bacteria</taxon>
        <taxon>Bacillati</taxon>
        <taxon>Actinomycetota</taxon>
        <taxon>Actinomycetes</taxon>
        <taxon>Streptosporangiales</taxon>
        <taxon>Streptosporangiaceae</taxon>
        <taxon>Nonomuraea</taxon>
    </lineage>
</organism>
<feature type="signal peptide" evidence="1">
    <location>
        <begin position="1"/>
        <end position="26"/>
    </location>
</feature>
<keyword evidence="3" id="KW-0378">Hydrolase</keyword>
<gene>
    <name evidence="3" type="ORF">HNR40_008550</name>
</gene>
<dbReference type="Proteomes" id="UP000568380">
    <property type="component" value="Unassembled WGS sequence"/>
</dbReference>
<dbReference type="InterPro" id="IPR012338">
    <property type="entry name" value="Beta-lactam/transpept-like"/>
</dbReference>
<evidence type="ECO:0000256" key="1">
    <source>
        <dbReference type="SAM" id="SignalP"/>
    </source>
</evidence>